<organism evidence="1 2">
    <name type="scientific">Sphaerodactylus townsendi</name>
    <dbReference type="NCBI Taxonomy" id="933632"/>
    <lineage>
        <taxon>Eukaryota</taxon>
        <taxon>Metazoa</taxon>
        <taxon>Chordata</taxon>
        <taxon>Craniata</taxon>
        <taxon>Vertebrata</taxon>
        <taxon>Euteleostomi</taxon>
        <taxon>Lepidosauria</taxon>
        <taxon>Squamata</taxon>
        <taxon>Bifurcata</taxon>
        <taxon>Gekkota</taxon>
        <taxon>Sphaerodactylidae</taxon>
        <taxon>Sphaerodactylus</taxon>
    </lineage>
</organism>
<dbReference type="EMBL" id="CM037622">
    <property type="protein sequence ID" value="KAH8003892.1"/>
    <property type="molecule type" value="Genomic_DNA"/>
</dbReference>
<dbReference type="Proteomes" id="UP000827872">
    <property type="component" value="Linkage Group LG09"/>
</dbReference>
<evidence type="ECO:0000313" key="1">
    <source>
        <dbReference type="EMBL" id="KAH8003892.1"/>
    </source>
</evidence>
<evidence type="ECO:0000313" key="2">
    <source>
        <dbReference type="Proteomes" id="UP000827872"/>
    </source>
</evidence>
<accession>A0ACB8FFA5</accession>
<proteinExistence type="predicted"/>
<sequence>MALKKKRGNGNLQEENLEAANISHKQRKPVFEIEKLGKTLQSLHLNVIASQQKRKMVLVQLEQQITQLEKDLTDARKLCSQKDQEICKRDDLLKKSKAALLQAREDIKAEVAEVEHSDRLVKLVKATAEDTQREKAILFRAEIRQVPQPFHFQKAQEFASQDEKLLMESSLKDCQGLLSEQEAETLRPDQ</sequence>
<reference evidence="1" key="1">
    <citation type="submission" date="2021-08" db="EMBL/GenBank/DDBJ databases">
        <title>The first chromosome-level gecko genome reveals the dynamic sex chromosomes of Neotropical dwarf geckos (Sphaerodactylidae: Sphaerodactylus).</title>
        <authorList>
            <person name="Pinto B.J."/>
            <person name="Keating S.E."/>
            <person name="Gamble T."/>
        </authorList>
    </citation>
    <scope>NUCLEOTIDE SEQUENCE</scope>
    <source>
        <strain evidence="1">TG3544</strain>
    </source>
</reference>
<gene>
    <name evidence="1" type="ORF">K3G42_025262</name>
</gene>
<comment type="caution">
    <text evidence="1">The sequence shown here is derived from an EMBL/GenBank/DDBJ whole genome shotgun (WGS) entry which is preliminary data.</text>
</comment>
<keyword evidence="2" id="KW-1185">Reference proteome</keyword>
<protein>
    <submittedName>
        <fullName evidence="1">Uncharacterized protein</fullName>
    </submittedName>
</protein>
<name>A0ACB8FFA5_9SAUR</name>